<dbReference type="Pfam" id="PF14543">
    <property type="entry name" value="TAXi_N"/>
    <property type="match status" value="1"/>
</dbReference>
<evidence type="ECO:0000256" key="1">
    <source>
        <dbReference type="ARBA" id="ARBA00004370"/>
    </source>
</evidence>
<evidence type="ECO:0000256" key="9">
    <source>
        <dbReference type="SAM" id="MobiDB-lite"/>
    </source>
</evidence>
<proteinExistence type="inferred from homology"/>
<sequence>MLEDVMRFLDVEGSVASDSIAPEVRVVFGCEYTETGEIYRQVADGILGMGNNDNALQSQLVQRNVIADTFSLCFGYPHGGTMLLGDVSLTRASEMVWTPLKPGWQAHYYTITVQQLLVGGVAVASEPREYAQGYGSVLDSGTTFTYFPTRAFNSFAELIRKAAQDKGLQTRPGADPQYNDICWKGAPHDITDLDSVFPRVELVMAGMTPLQYLFVLGTGSYCLGVFDNGNAGTLLGGITVRNVLVQYDRRTNKAGFLPLDSCSDVSSLIIPPPVQSFRHHHSLPPSAAATVKASYPSPPSPSRHVTPHPPQPPAAEQPEEEAAVPVNGSNATEDSHAAADTSPTPRSSSHGSPAPAASTGQALPPPLPHPPQASAVTSPPAASSPPASTKSSPPSNVSPHQQATHTAQPPSAAPTAPQRQVSNSPPPGNRTTPGSAPLPQPAEVKPLAGVFVVERTPSPTWSLTTPLLIAMLLGTLLGAAWVYRGHLEAAVSNLARARDAQDAQELMSLSGLQSQLQFEPDIDLPTQSGAAKA</sequence>
<keyword evidence="8 10" id="KW-0472">Membrane</keyword>
<evidence type="ECO:0000313" key="13">
    <source>
        <dbReference type="Proteomes" id="UP000485058"/>
    </source>
</evidence>
<dbReference type="InterPro" id="IPR033121">
    <property type="entry name" value="PEPTIDASE_A1"/>
</dbReference>
<evidence type="ECO:0000259" key="11">
    <source>
        <dbReference type="PROSITE" id="PS51767"/>
    </source>
</evidence>
<evidence type="ECO:0000256" key="5">
    <source>
        <dbReference type="ARBA" id="ARBA00022729"/>
    </source>
</evidence>
<dbReference type="PANTHER" id="PTHR13683:SF375">
    <property type="entry name" value="PEPTIDASE A1 DOMAIN-CONTAINING PROTEIN"/>
    <property type="match status" value="1"/>
</dbReference>
<feature type="compositionally biased region" description="Low complexity" evidence="9">
    <location>
        <begin position="372"/>
        <end position="420"/>
    </location>
</feature>
<protein>
    <submittedName>
        <fullName evidence="12">Peptidase A1 domain-containing protein</fullName>
    </submittedName>
</protein>
<keyword evidence="3" id="KW-0645">Protease</keyword>
<feature type="non-terminal residue" evidence="12">
    <location>
        <position position="1"/>
    </location>
</feature>
<gene>
    <name evidence="12" type="ORF">HaLaN_23580</name>
</gene>
<dbReference type="PANTHER" id="PTHR13683">
    <property type="entry name" value="ASPARTYL PROTEASES"/>
    <property type="match status" value="1"/>
</dbReference>
<evidence type="ECO:0000256" key="6">
    <source>
        <dbReference type="ARBA" id="ARBA00022801"/>
    </source>
</evidence>
<keyword evidence="6" id="KW-0378">Hydrolase</keyword>
<feature type="domain" description="Peptidase A1" evidence="11">
    <location>
        <begin position="1"/>
        <end position="257"/>
    </location>
</feature>
<name>A0A6A0A1R3_HAELA</name>
<reference evidence="12 13" key="1">
    <citation type="submission" date="2020-02" db="EMBL/GenBank/DDBJ databases">
        <title>Draft genome sequence of Haematococcus lacustris strain NIES-144.</title>
        <authorList>
            <person name="Morimoto D."/>
            <person name="Nakagawa S."/>
            <person name="Yoshida T."/>
            <person name="Sawayama S."/>
        </authorList>
    </citation>
    <scope>NUCLEOTIDE SEQUENCE [LARGE SCALE GENOMIC DNA]</scope>
    <source>
        <strain evidence="12 13">NIES-144</strain>
    </source>
</reference>
<dbReference type="GO" id="GO:0004190">
    <property type="term" value="F:aspartic-type endopeptidase activity"/>
    <property type="evidence" value="ECO:0007669"/>
    <property type="project" value="InterPro"/>
</dbReference>
<dbReference type="InterPro" id="IPR021109">
    <property type="entry name" value="Peptidase_aspartic_dom_sf"/>
</dbReference>
<evidence type="ECO:0000313" key="12">
    <source>
        <dbReference type="EMBL" id="GFH25594.1"/>
    </source>
</evidence>
<evidence type="ECO:0000256" key="7">
    <source>
        <dbReference type="ARBA" id="ARBA00022989"/>
    </source>
</evidence>
<keyword evidence="5" id="KW-0732">Signal</keyword>
<dbReference type="AlphaFoldDB" id="A0A6A0A1R3"/>
<feature type="compositionally biased region" description="Low complexity" evidence="9">
    <location>
        <begin position="345"/>
        <end position="358"/>
    </location>
</feature>
<dbReference type="Gene3D" id="2.40.70.10">
    <property type="entry name" value="Acid Proteases"/>
    <property type="match status" value="2"/>
</dbReference>
<dbReference type="Pfam" id="PF14541">
    <property type="entry name" value="TAXi_C"/>
    <property type="match status" value="1"/>
</dbReference>
<evidence type="ECO:0000256" key="8">
    <source>
        <dbReference type="ARBA" id="ARBA00023136"/>
    </source>
</evidence>
<evidence type="ECO:0000256" key="3">
    <source>
        <dbReference type="ARBA" id="ARBA00022670"/>
    </source>
</evidence>
<dbReference type="SUPFAM" id="SSF50630">
    <property type="entry name" value="Acid proteases"/>
    <property type="match status" value="1"/>
</dbReference>
<dbReference type="PROSITE" id="PS51767">
    <property type="entry name" value="PEPTIDASE_A1"/>
    <property type="match status" value="1"/>
</dbReference>
<dbReference type="GO" id="GO:0016020">
    <property type="term" value="C:membrane"/>
    <property type="evidence" value="ECO:0007669"/>
    <property type="project" value="UniProtKB-SubCell"/>
</dbReference>
<organism evidence="12 13">
    <name type="scientific">Haematococcus lacustris</name>
    <name type="common">Green alga</name>
    <name type="synonym">Haematococcus pluvialis</name>
    <dbReference type="NCBI Taxonomy" id="44745"/>
    <lineage>
        <taxon>Eukaryota</taxon>
        <taxon>Viridiplantae</taxon>
        <taxon>Chlorophyta</taxon>
        <taxon>core chlorophytes</taxon>
        <taxon>Chlorophyceae</taxon>
        <taxon>CS clade</taxon>
        <taxon>Chlamydomonadales</taxon>
        <taxon>Haematococcaceae</taxon>
        <taxon>Haematococcus</taxon>
    </lineage>
</organism>
<keyword evidence="7 10" id="KW-1133">Transmembrane helix</keyword>
<evidence type="ECO:0000256" key="4">
    <source>
        <dbReference type="ARBA" id="ARBA00022692"/>
    </source>
</evidence>
<comment type="subcellular location">
    <subcellularLocation>
        <location evidence="1">Membrane</location>
    </subcellularLocation>
</comment>
<comment type="caution">
    <text evidence="12">The sequence shown here is derived from an EMBL/GenBank/DDBJ whole genome shotgun (WGS) entry which is preliminary data.</text>
</comment>
<dbReference type="InterPro" id="IPR032861">
    <property type="entry name" value="TAXi_N"/>
</dbReference>
<feature type="transmembrane region" description="Helical" evidence="10">
    <location>
        <begin position="461"/>
        <end position="483"/>
    </location>
</feature>
<feature type="non-terminal residue" evidence="12">
    <location>
        <position position="533"/>
    </location>
</feature>
<feature type="compositionally biased region" description="Pro residues" evidence="9">
    <location>
        <begin position="296"/>
        <end position="315"/>
    </location>
</feature>
<dbReference type="Proteomes" id="UP000485058">
    <property type="component" value="Unassembled WGS sequence"/>
</dbReference>
<keyword evidence="13" id="KW-1185">Reference proteome</keyword>
<dbReference type="InterPro" id="IPR032799">
    <property type="entry name" value="TAXi_C"/>
</dbReference>
<comment type="similarity">
    <text evidence="2">Belongs to the peptidase A1 family.</text>
</comment>
<evidence type="ECO:0000256" key="2">
    <source>
        <dbReference type="ARBA" id="ARBA00007447"/>
    </source>
</evidence>
<dbReference type="GO" id="GO:0006508">
    <property type="term" value="P:proteolysis"/>
    <property type="evidence" value="ECO:0007669"/>
    <property type="project" value="UniProtKB-KW"/>
</dbReference>
<dbReference type="EMBL" id="BLLF01002858">
    <property type="protein sequence ID" value="GFH25594.1"/>
    <property type="molecule type" value="Genomic_DNA"/>
</dbReference>
<feature type="region of interest" description="Disordered" evidence="9">
    <location>
        <begin position="278"/>
        <end position="442"/>
    </location>
</feature>
<accession>A0A6A0A1R3</accession>
<evidence type="ECO:0000256" key="10">
    <source>
        <dbReference type="SAM" id="Phobius"/>
    </source>
</evidence>
<keyword evidence="4 10" id="KW-0812">Transmembrane</keyword>
<dbReference type="InterPro" id="IPR001461">
    <property type="entry name" value="Aspartic_peptidase_A1"/>
</dbReference>